<dbReference type="Pfam" id="PF18939">
    <property type="entry name" value="DUF5686"/>
    <property type="match status" value="1"/>
</dbReference>
<evidence type="ECO:0000313" key="3">
    <source>
        <dbReference type="Proteomes" id="UP000254263"/>
    </source>
</evidence>
<reference evidence="2 3" key="1">
    <citation type="submission" date="2018-06" db="EMBL/GenBank/DDBJ databases">
        <authorList>
            <consortium name="Pathogen Informatics"/>
            <person name="Doyle S."/>
        </authorList>
    </citation>
    <scope>NUCLEOTIDE SEQUENCE [LARGE SCALE GENOMIC DNA]</scope>
    <source>
        <strain evidence="2 3">NCTC13100</strain>
    </source>
</reference>
<feature type="signal peptide" evidence="1">
    <location>
        <begin position="1"/>
        <end position="20"/>
    </location>
</feature>
<dbReference type="Gene3D" id="2.60.40.1120">
    <property type="entry name" value="Carboxypeptidase-like, regulatory domain"/>
    <property type="match status" value="1"/>
</dbReference>
<name>A0A379DIS4_9PORP</name>
<dbReference type="Pfam" id="PF13715">
    <property type="entry name" value="CarbopepD_reg_2"/>
    <property type="match status" value="1"/>
</dbReference>
<dbReference type="InterPro" id="IPR008969">
    <property type="entry name" value="CarboxyPept-like_regulatory"/>
</dbReference>
<dbReference type="AlphaFoldDB" id="A0A379DIS4"/>
<protein>
    <submittedName>
        <fullName evidence="2">TonB-linked outer membrane protein, SusC/RagA family</fullName>
    </submittedName>
</protein>
<dbReference type="PROSITE" id="PS51257">
    <property type="entry name" value="PROKAR_LIPOPROTEIN"/>
    <property type="match status" value="1"/>
</dbReference>
<feature type="chain" id="PRO_5016903540" evidence="1">
    <location>
        <begin position="21"/>
        <end position="860"/>
    </location>
</feature>
<accession>A0A379DIS4</accession>
<dbReference type="RefSeq" id="WP_147277720.1">
    <property type="nucleotide sequence ID" value="NZ_UGTI01000001.1"/>
</dbReference>
<dbReference type="Proteomes" id="UP000254263">
    <property type="component" value="Unassembled WGS sequence"/>
</dbReference>
<keyword evidence="1" id="KW-0732">Signal</keyword>
<proteinExistence type="predicted"/>
<dbReference type="InterPro" id="IPR043741">
    <property type="entry name" value="DUF5686"/>
</dbReference>
<sequence length="860" mass="98886">MRKKLFCIVLFLLLSCGSFAQYILSGNVVSSKNSEPIPFAIVYVAELKQGIMCDNDGNFQLKLQPATYNLTFRSPGFLSTERIVNLSSNDEIRIELTPTEKYSDRDTLKSNIQSTELANDIMKQVMMLTPVYERALETYDASAYTKASIRINKLPLLIRNYSFAGIKLKNYLNKQYFKEWDLKIKYKDPSEYKQNVVAYRSSVPTELESLRAQKDRSFTSNIFGSLQVNKNDINPLRPEGLEFYDYTLENIEEQDNNMVYHIGFKQKAGLGLLYSFGDIYIESKQWNVLSLIKHTSMLGGRVKQVVNIQSSPVYENFYMPVSTSYGIHSDLIGLKGDYSYHSSIRYNRVKVNKEIANMLRKTDSLSVPKNRLRLYRQTEKLKQELAGRAVKNRDPYLVTRLPKKKLEVTIDSTATMHDDLYWTSKQTIPLTEEEKKTLAIQDSVLSKERESQKKKKIQLWRSLASKIFRGDQFNSVFGDNHFKFRYRGLRSALKDYNYVDGLVLGTDARLDYIPSSKFELSVLPSIGYGFKRKGAVWSLETSMLFAPMQRGYANILVGQGTPDKSGNRSEASRIINSISTLLNGKGSALLMDEKYLITQVAIDITNGVRIHLEGSILEHQSLPPERVWGIFKKWDYSKIGINPPDINQNPEFILHRANTLEGTIEFNPTPFYTLNRRGRKFYDDPGVRSPLFYISYKVALPRKKSLDSHYSRADIKVIQQIDLGILTKLDYSVEIGSFFLDKRIYPEDRLFLSTSRNLIAKADQWERFYSMPSYTTVANNYAIARIGVKAPKLLLNRIPIGIIRRGQEQIILKSYWDIQTTPYFELGYVKNTGALSAGLFYGGHNFYRHNGFGFRIFLNF</sequence>
<dbReference type="EMBL" id="UGTI01000001">
    <property type="protein sequence ID" value="SUB78280.1"/>
    <property type="molecule type" value="Genomic_DNA"/>
</dbReference>
<gene>
    <name evidence="2" type="ORF">NCTC13100_01435</name>
</gene>
<evidence type="ECO:0000256" key="1">
    <source>
        <dbReference type="SAM" id="SignalP"/>
    </source>
</evidence>
<dbReference type="SUPFAM" id="SSF49464">
    <property type="entry name" value="Carboxypeptidase regulatory domain-like"/>
    <property type="match status" value="1"/>
</dbReference>
<organism evidence="2 3">
    <name type="scientific">Porphyromonas macacae</name>
    <dbReference type="NCBI Taxonomy" id="28115"/>
    <lineage>
        <taxon>Bacteria</taxon>
        <taxon>Pseudomonadati</taxon>
        <taxon>Bacteroidota</taxon>
        <taxon>Bacteroidia</taxon>
        <taxon>Bacteroidales</taxon>
        <taxon>Porphyromonadaceae</taxon>
        <taxon>Porphyromonas</taxon>
    </lineage>
</organism>
<evidence type="ECO:0000313" key="2">
    <source>
        <dbReference type="EMBL" id="SUB78280.1"/>
    </source>
</evidence>